<evidence type="ECO:0000313" key="7">
    <source>
        <dbReference type="EMBL" id="KAH7125588.1"/>
    </source>
</evidence>
<dbReference type="PANTHER" id="PTHR42718:SF23">
    <property type="entry name" value="MAJOR FACILITATOR SUPERFAMILY (MFS) PROFILE DOMAIN-CONTAINING PROTEIN"/>
    <property type="match status" value="1"/>
</dbReference>
<protein>
    <submittedName>
        <fullName evidence="7">Major facilitator superfamily-domain-containing protein</fullName>
    </submittedName>
</protein>
<feature type="transmembrane region" description="Helical" evidence="5">
    <location>
        <begin position="261"/>
        <end position="284"/>
    </location>
</feature>
<keyword evidence="2 5" id="KW-0812">Transmembrane</keyword>
<feature type="transmembrane region" description="Helical" evidence="5">
    <location>
        <begin position="222"/>
        <end position="240"/>
    </location>
</feature>
<dbReference type="PANTHER" id="PTHR42718">
    <property type="entry name" value="MAJOR FACILITATOR SUPERFAMILY MULTIDRUG TRANSPORTER MFSC"/>
    <property type="match status" value="1"/>
</dbReference>
<reference evidence="7" key="1">
    <citation type="journal article" date="2021" name="Nat. Commun.">
        <title>Genetic determinants of endophytism in the Arabidopsis root mycobiome.</title>
        <authorList>
            <person name="Mesny F."/>
            <person name="Miyauchi S."/>
            <person name="Thiergart T."/>
            <person name="Pickel B."/>
            <person name="Atanasova L."/>
            <person name="Karlsson M."/>
            <person name="Huettel B."/>
            <person name="Barry K.W."/>
            <person name="Haridas S."/>
            <person name="Chen C."/>
            <person name="Bauer D."/>
            <person name="Andreopoulos W."/>
            <person name="Pangilinan J."/>
            <person name="LaButti K."/>
            <person name="Riley R."/>
            <person name="Lipzen A."/>
            <person name="Clum A."/>
            <person name="Drula E."/>
            <person name="Henrissat B."/>
            <person name="Kohler A."/>
            <person name="Grigoriev I.V."/>
            <person name="Martin F.M."/>
            <person name="Hacquard S."/>
        </authorList>
    </citation>
    <scope>NUCLEOTIDE SEQUENCE</scope>
    <source>
        <strain evidence="7">MPI-CAGE-CH-0243</strain>
    </source>
</reference>
<feature type="transmembrane region" description="Helical" evidence="5">
    <location>
        <begin position="149"/>
        <end position="171"/>
    </location>
</feature>
<dbReference type="InterPro" id="IPR020846">
    <property type="entry name" value="MFS_dom"/>
</dbReference>
<evidence type="ECO:0000259" key="6">
    <source>
        <dbReference type="PROSITE" id="PS50850"/>
    </source>
</evidence>
<proteinExistence type="predicted"/>
<feature type="transmembrane region" description="Helical" evidence="5">
    <location>
        <begin position="191"/>
        <end position="210"/>
    </location>
</feature>
<feature type="transmembrane region" description="Helical" evidence="5">
    <location>
        <begin position="433"/>
        <end position="452"/>
    </location>
</feature>
<dbReference type="OrthoDB" id="2985014at2759"/>
<evidence type="ECO:0000256" key="2">
    <source>
        <dbReference type="ARBA" id="ARBA00022692"/>
    </source>
</evidence>
<dbReference type="PROSITE" id="PS50850">
    <property type="entry name" value="MFS"/>
    <property type="match status" value="1"/>
</dbReference>
<feature type="transmembrane region" description="Helical" evidence="5">
    <location>
        <begin position="91"/>
        <end position="110"/>
    </location>
</feature>
<feature type="transmembrane region" description="Helical" evidence="5">
    <location>
        <begin position="349"/>
        <end position="376"/>
    </location>
</feature>
<dbReference type="GO" id="GO:0016020">
    <property type="term" value="C:membrane"/>
    <property type="evidence" value="ECO:0007669"/>
    <property type="project" value="UniProtKB-SubCell"/>
</dbReference>
<name>A0A9P9DUN3_9PLEO</name>
<feature type="domain" description="Major facilitator superfamily (MFS) profile" evidence="6">
    <location>
        <begin position="1"/>
        <end position="457"/>
    </location>
</feature>
<accession>A0A9P9DUN3</accession>
<feature type="transmembrane region" description="Helical" evidence="5">
    <location>
        <begin position="324"/>
        <end position="343"/>
    </location>
</feature>
<keyword evidence="8" id="KW-1185">Reference proteome</keyword>
<dbReference type="InterPro" id="IPR011701">
    <property type="entry name" value="MFS"/>
</dbReference>
<evidence type="ECO:0000256" key="1">
    <source>
        <dbReference type="ARBA" id="ARBA00004141"/>
    </source>
</evidence>
<evidence type="ECO:0000256" key="4">
    <source>
        <dbReference type="ARBA" id="ARBA00023136"/>
    </source>
</evidence>
<dbReference type="AlphaFoldDB" id="A0A9P9DUN3"/>
<gene>
    <name evidence="7" type="ORF">B0J11DRAFT_506418</name>
</gene>
<dbReference type="GO" id="GO:0022857">
    <property type="term" value="F:transmembrane transporter activity"/>
    <property type="evidence" value="ECO:0007669"/>
    <property type="project" value="InterPro"/>
</dbReference>
<dbReference type="Pfam" id="PF07690">
    <property type="entry name" value="MFS_1"/>
    <property type="match status" value="2"/>
</dbReference>
<keyword evidence="4 5" id="KW-0472">Membrane</keyword>
<dbReference type="SUPFAM" id="SSF103473">
    <property type="entry name" value="MFS general substrate transporter"/>
    <property type="match status" value="2"/>
</dbReference>
<dbReference type="Gene3D" id="1.20.1250.20">
    <property type="entry name" value="MFS general substrate transporter like domains"/>
    <property type="match status" value="2"/>
</dbReference>
<sequence>MAVAMTTFLTGSTTVIASFAGKDLHMTTAEITWMNAASGLSSGATLLFFGSIADILGRKPLFIISTLLFSIFSLAAGFAQNGITLDILSGILGICSAAAVPPAQGMLGTIYKSPSRRKNRVFGCYLAGNPLGYAAGSLFSGIATNVMSWRAAFPLLAIVYVVVTVVACFVLPDDGGMRRSVDMDMVKRLDLPGMGMAGLGIGMFCAALSLGSTAPEGWKTPFVLVLLVLGVLGMVAFVVWEIWSPYAVIDMGIWKDKNFSLLITIFVFGYTGFPILTFWLALYFQKVLGFSALETGVHMLPTVITGLLANAFAALFLHKLSNKLLMGLGAFAYFFSYLLAAVQRHRDSYWAFSFPALCLSVVGVNFHFNVANMYVISSMPSDRQSIAGSLLQTLSRLFTAIGYGIATAIFNGVEKNPAKEGYYAGNLFEPYAAPLWFGAAAAATGIMFVPWLRIGTQGHVDDEKNGDRDRKQGRGIEVLERKEKQIKVEELLALPRFSAFIVTGSWDDEKSRHIIRYREEEYITGY</sequence>
<dbReference type="EMBL" id="JAGMWT010000007">
    <property type="protein sequence ID" value="KAH7125588.1"/>
    <property type="molecule type" value="Genomic_DNA"/>
</dbReference>
<evidence type="ECO:0000313" key="8">
    <source>
        <dbReference type="Proteomes" id="UP000700596"/>
    </source>
</evidence>
<dbReference type="InterPro" id="IPR036259">
    <property type="entry name" value="MFS_trans_sf"/>
</dbReference>
<organism evidence="7 8">
    <name type="scientific">Dendryphion nanum</name>
    <dbReference type="NCBI Taxonomy" id="256645"/>
    <lineage>
        <taxon>Eukaryota</taxon>
        <taxon>Fungi</taxon>
        <taxon>Dikarya</taxon>
        <taxon>Ascomycota</taxon>
        <taxon>Pezizomycotina</taxon>
        <taxon>Dothideomycetes</taxon>
        <taxon>Pleosporomycetidae</taxon>
        <taxon>Pleosporales</taxon>
        <taxon>Torulaceae</taxon>
        <taxon>Dendryphion</taxon>
    </lineage>
</organism>
<comment type="subcellular location">
    <subcellularLocation>
        <location evidence="1">Membrane</location>
        <topology evidence="1">Multi-pass membrane protein</topology>
    </subcellularLocation>
</comment>
<feature type="transmembrane region" description="Helical" evidence="5">
    <location>
        <begin position="33"/>
        <end position="53"/>
    </location>
</feature>
<evidence type="ECO:0000256" key="3">
    <source>
        <dbReference type="ARBA" id="ARBA00022989"/>
    </source>
</evidence>
<keyword evidence="3 5" id="KW-1133">Transmembrane helix</keyword>
<feature type="transmembrane region" description="Helical" evidence="5">
    <location>
        <begin position="122"/>
        <end position="143"/>
    </location>
</feature>
<feature type="transmembrane region" description="Helical" evidence="5">
    <location>
        <begin position="397"/>
        <end position="413"/>
    </location>
</feature>
<evidence type="ECO:0000256" key="5">
    <source>
        <dbReference type="SAM" id="Phobius"/>
    </source>
</evidence>
<feature type="transmembrane region" description="Helical" evidence="5">
    <location>
        <begin position="60"/>
        <end position="79"/>
    </location>
</feature>
<feature type="transmembrane region" description="Helical" evidence="5">
    <location>
        <begin position="296"/>
        <end position="317"/>
    </location>
</feature>
<dbReference type="Proteomes" id="UP000700596">
    <property type="component" value="Unassembled WGS sequence"/>
</dbReference>
<comment type="caution">
    <text evidence="7">The sequence shown here is derived from an EMBL/GenBank/DDBJ whole genome shotgun (WGS) entry which is preliminary data.</text>
</comment>